<evidence type="ECO:0000259" key="7">
    <source>
        <dbReference type="Pfam" id="PF04085"/>
    </source>
</evidence>
<dbReference type="Gene3D" id="2.40.10.350">
    <property type="entry name" value="Rod shape-determining protein MreC, domain 2"/>
    <property type="match status" value="1"/>
</dbReference>
<dbReference type="NCBIfam" id="TIGR00219">
    <property type="entry name" value="mreC"/>
    <property type="match status" value="1"/>
</dbReference>
<keyword evidence="3 5" id="KW-0133">Cell shape</keyword>
<name>A0A419VVN9_9BACT</name>
<evidence type="ECO:0000256" key="4">
    <source>
        <dbReference type="ARBA" id="ARBA00032089"/>
    </source>
</evidence>
<evidence type="ECO:0000256" key="1">
    <source>
        <dbReference type="ARBA" id="ARBA00009369"/>
    </source>
</evidence>
<dbReference type="PANTHER" id="PTHR34138">
    <property type="entry name" value="CELL SHAPE-DETERMINING PROTEIN MREC"/>
    <property type="match status" value="1"/>
</dbReference>
<dbReference type="RefSeq" id="WP_120275533.1">
    <property type="nucleotide sequence ID" value="NZ_RAPN01000005.1"/>
</dbReference>
<accession>A0A419VVN9</accession>
<dbReference type="Proteomes" id="UP000283387">
    <property type="component" value="Unassembled WGS sequence"/>
</dbReference>
<dbReference type="Pfam" id="PF04085">
    <property type="entry name" value="MreC"/>
    <property type="match status" value="1"/>
</dbReference>
<evidence type="ECO:0000256" key="6">
    <source>
        <dbReference type="SAM" id="Phobius"/>
    </source>
</evidence>
<dbReference type="PANTHER" id="PTHR34138:SF1">
    <property type="entry name" value="CELL SHAPE-DETERMINING PROTEIN MREC"/>
    <property type="match status" value="1"/>
</dbReference>
<dbReference type="InterPro" id="IPR007221">
    <property type="entry name" value="MreC"/>
</dbReference>
<dbReference type="EMBL" id="RAPN01000005">
    <property type="protein sequence ID" value="RKD86171.1"/>
    <property type="molecule type" value="Genomic_DNA"/>
</dbReference>
<protein>
    <recommendedName>
        <fullName evidence="2 5">Cell shape-determining protein MreC</fullName>
    </recommendedName>
    <alternativeName>
        <fullName evidence="4 5">Cell shape protein MreC</fullName>
    </alternativeName>
</protein>
<feature type="domain" description="Rod shape-determining protein MreC beta-barrel core" evidence="7">
    <location>
        <begin position="122"/>
        <end position="269"/>
    </location>
</feature>
<dbReference type="Gene3D" id="2.40.10.340">
    <property type="entry name" value="Rod shape-determining protein MreC, domain 1"/>
    <property type="match status" value="1"/>
</dbReference>
<proteinExistence type="inferred from homology"/>
<comment type="similarity">
    <text evidence="1 5">Belongs to the MreC family.</text>
</comment>
<organism evidence="8 9">
    <name type="scientific">Mangrovibacterium diazotrophicum</name>
    <dbReference type="NCBI Taxonomy" id="1261403"/>
    <lineage>
        <taxon>Bacteria</taxon>
        <taxon>Pseudomonadati</taxon>
        <taxon>Bacteroidota</taxon>
        <taxon>Bacteroidia</taxon>
        <taxon>Marinilabiliales</taxon>
        <taxon>Prolixibacteraceae</taxon>
        <taxon>Mangrovibacterium</taxon>
    </lineage>
</organism>
<dbReference type="GO" id="GO:0005886">
    <property type="term" value="C:plasma membrane"/>
    <property type="evidence" value="ECO:0007669"/>
    <property type="project" value="TreeGrafter"/>
</dbReference>
<feature type="transmembrane region" description="Helical" evidence="6">
    <location>
        <begin position="12"/>
        <end position="31"/>
    </location>
</feature>
<dbReference type="GO" id="GO:0008360">
    <property type="term" value="P:regulation of cell shape"/>
    <property type="evidence" value="ECO:0007669"/>
    <property type="project" value="UniProtKB-KW"/>
</dbReference>
<sequence>MRSLLRFLARNYFFLLFLLLEAVSIGLIVNYNNFQRVRFFNSSNSVTASIYEKFNAITSFFALQKTNAELADENARLRTQLEQYKQVFIPLDSMNIAEGKEEQELQTPDTTLRQFDFIPAKVVNNSFIKQYNYITINKGSNDGVAVDMGIIGPGGVVGIVTSVSKNYATGPTILNKRWSVSAKIKNSNYFGTLAWDGIDPHVARLNEIPFHVKMEVGDTIVTSGFSDVFPEGVPVGIIEKFDHASGRNFFDISVRLLTNFANLSYVEIAKNNHLEELIDLQKMNTNE</sequence>
<dbReference type="PIRSF" id="PIRSF038471">
    <property type="entry name" value="MreC"/>
    <property type="match status" value="1"/>
</dbReference>
<dbReference type="InterPro" id="IPR042175">
    <property type="entry name" value="Cell/Rod_MreC_2"/>
</dbReference>
<dbReference type="InterPro" id="IPR055342">
    <property type="entry name" value="MreC_beta-barrel_core"/>
</dbReference>
<keyword evidence="9" id="KW-1185">Reference proteome</keyword>
<keyword evidence="6" id="KW-0812">Transmembrane</keyword>
<evidence type="ECO:0000313" key="9">
    <source>
        <dbReference type="Proteomes" id="UP000283387"/>
    </source>
</evidence>
<evidence type="ECO:0000313" key="8">
    <source>
        <dbReference type="EMBL" id="RKD86171.1"/>
    </source>
</evidence>
<comment type="caution">
    <text evidence="8">The sequence shown here is derived from an EMBL/GenBank/DDBJ whole genome shotgun (WGS) entry which is preliminary data.</text>
</comment>
<keyword evidence="6" id="KW-1133">Transmembrane helix</keyword>
<gene>
    <name evidence="8" type="ORF">BC643_4488</name>
</gene>
<dbReference type="NCBIfam" id="NF010532">
    <property type="entry name" value="PRK13922.9-3"/>
    <property type="match status" value="1"/>
</dbReference>
<reference evidence="8 9" key="1">
    <citation type="submission" date="2018-09" db="EMBL/GenBank/DDBJ databases">
        <title>Genomic Encyclopedia of Archaeal and Bacterial Type Strains, Phase II (KMG-II): from individual species to whole genera.</title>
        <authorList>
            <person name="Goeker M."/>
        </authorList>
    </citation>
    <scope>NUCLEOTIDE SEQUENCE [LARGE SCALE GENOMIC DNA]</scope>
    <source>
        <strain evidence="8 9">DSM 27148</strain>
    </source>
</reference>
<comment type="function">
    <text evidence="5">Involved in formation and maintenance of cell shape.</text>
</comment>
<dbReference type="OrthoDB" id="9811827at2"/>
<evidence type="ECO:0000256" key="5">
    <source>
        <dbReference type="PIRNR" id="PIRNR038471"/>
    </source>
</evidence>
<dbReference type="AlphaFoldDB" id="A0A419VVN9"/>
<dbReference type="InterPro" id="IPR042177">
    <property type="entry name" value="Cell/Rod_1"/>
</dbReference>
<evidence type="ECO:0000256" key="3">
    <source>
        <dbReference type="ARBA" id="ARBA00022960"/>
    </source>
</evidence>
<evidence type="ECO:0000256" key="2">
    <source>
        <dbReference type="ARBA" id="ARBA00013855"/>
    </source>
</evidence>
<keyword evidence="6" id="KW-0472">Membrane</keyword>